<dbReference type="Proteomes" id="UP000199354">
    <property type="component" value="Unassembled WGS sequence"/>
</dbReference>
<evidence type="ECO:0000256" key="3">
    <source>
        <dbReference type="ARBA" id="ARBA00022475"/>
    </source>
</evidence>
<comment type="subcellular location">
    <subcellularLocation>
        <location evidence="1 9">Cell membrane</location>
        <topology evidence="1 9">Multi-pass membrane protein</topology>
    </subcellularLocation>
</comment>
<sequence length="532" mass="60998">MDFLKKPLALSALSGLLLAMSWPTYGFPLLIFVAFVPLLFAEFKLRQTARKVKLKIWANAYLTFLLWNLITTWWLFYASAVGMLFAVLVNSLLMSVLFVAYHVVAKRMPRFWALAFFVALWISFERFHLGWDFSWPWLNLGHVFADYPQWIQWYEYTGSFGGSLWVLLVNAFVFHTAMATADHSARNVFQNVFPRFVAFVSIPIVVSLWIYHTYEIQGLTKEVVVLQPNVDPYTEKYDTPNLETTRGLLAQADAVVSPETEFIIAPETVLAESAPFDHFYYSPGFQMMKNYLAKHPKAELLWGIDTYRFVLDSANVQPSSNLYRPGVWVDFYNAALFVNHKPDFQKYYKSKLVVGIENLPYKTVLEPLLGNFMLDLGGTISTKTTQPDRTPFLSDDGTKVAPIICYESVYGEYVTGFVNNGADFLAIITNDAWWNETQGHKQHLTFATLRAIETRRDIARSANTGISAFIDQKGDIVSRTQYNEKTALRGRVHLNKNLTFYVRYGDYIARAAIATLFVLLLVVVLKNRKVRY</sequence>
<dbReference type="RefSeq" id="WP_091141520.1">
    <property type="nucleotide sequence ID" value="NZ_FMVF01000005.1"/>
</dbReference>
<dbReference type="NCBIfam" id="TIGR00546">
    <property type="entry name" value="lnt"/>
    <property type="match status" value="1"/>
</dbReference>
<dbReference type="UniPathway" id="UPA00666"/>
<dbReference type="HAMAP" id="MF_01148">
    <property type="entry name" value="Lnt"/>
    <property type="match status" value="1"/>
</dbReference>
<organism evidence="11 12">
    <name type="scientific">Flavobacterium caeni</name>
    <dbReference type="NCBI Taxonomy" id="490189"/>
    <lineage>
        <taxon>Bacteria</taxon>
        <taxon>Pseudomonadati</taxon>
        <taxon>Bacteroidota</taxon>
        <taxon>Flavobacteriia</taxon>
        <taxon>Flavobacteriales</taxon>
        <taxon>Flavobacteriaceae</taxon>
        <taxon>Flavobacterium</taxon>
    </lineage>
</organism>
<evidence type="ECO:0000256" key="2">
    <source>
        <dbReference type="ARBA" id="ARBA00010065"/>
    </source>
</evidence>
<comment type="catalytic activity">
    <reaction evidence="9">
        <text>N-terminal S-1,2-diacyl-sn-glyceryl-L-cysteinyl-[lipoprotein] + a glycerophospholipid = N-acyl-S-1,2-diacyl-sn-glyceryl-L-cysteinyl-[lipoprotein] + a 2-acyl-sn-glycero-3-phospholipid + H(+)</text>
        <dbReference type="Rhea" id="RHEA:48228"/>
        <dbReference type="Rhea" id="RHEA-COMP:14681"/>
        <dbReference type="Rhea" id="RHEA-COMP:14684"/>
        <dbReference type="ChEBI" id="CHEBI:15378"/>
        <dbReference type="ChEBI" id="CHEBI:136912"/>
        <dbReference type="ChEBI" id="CHEBI:140656"/>
        <dbReference type="ChEBI" id="CHEBI:140657"/>
        <dbReference type="ChEBI" id="CHEBI:140660"/>
        <dbReference type="EC" id="2.3.1.269"/>
    </reaction>
</comment>
<evidence type="ECO:0000256" key="8">
    <source>
        <dbReference type="ARBA" id="ARBA00023315"/>
    </source>
</evidence>
<evidence type="ECO:0000256" key="1">
    <source>
        <dbReference type="ARBA" id="ARBA00004651"/>
    </source>
</evidence>
<feature type="transmembrane region" description="Helical" evidence="9">
    <location>
        <begin position="507"/>
        <end position="525"/>
    </location>
</feature>
<dbReference type="InterPro" id="IPR003010">
    <property type="entry name" value="C-N_Hydrolase"/>
</dbReference>
<feature type="transmembrane region" description="Helical" evidence="9">
    <location>
        <begin position="29"/>
        <end position="45"/>
    </location>
</feature>
<dbReference type="PANTHER" id="PTHR38686">
    <property type="entry name" value="APOLIPOPROTEIN N-ACYLTRANSFERASE"/>
    <property type="match status" value="1"/>
</dbReference>
<protein>
    <recommendedName>
        <fullName evidence="9">Apolipoprotein N-acyltransferase</fullName>
        <shortName evidence="9">ALP N-acyltransferase</shortName>
        <ecNumber evidence="9">2.3.1.269</ecNumber>
    </recommendedName>
</protein>
<gene>
    <name evidence="9" type="primary">lnt</name>
    <name evidence="11" type="ORF">SAMN02927903_01336</name>
</gene>
<keyword evidence="7 9" id="KW-0472">Membrane</keyword>
<dbReference type="EC" id="2.3.1.269" evidence="9"/>
<dbReference type="InterPro" id="IPR004563">
    <property type="entry name" value="Apolipo_AcylTrfase"/>
</dbReference>
<proteinExistence type="inferred from homology"/>
<dbReference type="Gene3D" id="3.60.110.10">
    <property type="entry name" value="Carbon-nitrogen hydrolase"/>
    <property type="match status" value="1"/>
</dbReference>
<dbReference type="InterPro" id="IPR036526">
    <property type="entry name" value="C-N_Hydrolase_sf"/>
</dbReference>
<evidence type="ECO:0000313" key="11">
    <source>
        <dbReference type="EMBL" id="SCY40248.1"/>
    </source>
</evidence>
<dbReference type="GO" id="GO:0042158">
    <property type="term" value="P:lipoprotein biosynthetic process"/>
    <property type="evidence" value="ECO:0007669"/>
    <property type="project" value="UniProtKB-UniRule"/>
</dbReference>
<keyword evidence="12" id="KW-1185">Reference proteome</keyword>
<comment type="pathway">
    <text evidence="9">Protein modification; lipoprotein biosynthesis (N-acyl transfer).</text>
</comment>
<comment type="similarity">
    <text evidence="2 9">Belongs to the CN hydrolase family. Apolipoprotein N-acyltransferase subfamily.</text>
</comment>
<keyword evidence="6 9" id="KW-1133">Transmembrane helix</keyword>
<evidence type="ECO:0000256" key="7">
    <source>
        <dbReference type="ARBA" id="ARBA00023136"/>
    </source>
</evidence>
<dbReference type="OrthoDB" id="9804277at2"/>
<evidence type="ECO:0000313" key="12">
    <source>
        <dbReference type="Proteomes" id="UP000199354"/>
    </source>
</evidence>
<dbReference type="EMBL" id="FMVF01000005">
    <property type="protein sequence ID" value="SCY40248.1"/>
    <property type="molecule type" value="Genomic_DNA"/>
</dbReference>
<dbReference type="SUPFAM" id="SSF56317">
    <property type="entry name" value="Carbon-nitrogen hydrolase"/>
    <property type="match status" value="1"/>
</dbReference>
<evidence type="ECO:0000256" key="9">
    <source>
        <dbReference type="HAMAP-Rule" id="MF_01148"/>
    </source>
</evidence>
<feature type="transmembrane region" description="Helical" evidence="9">
    <location>
        <begin position="192"/>
        <end position="211"/>
    </location>
</feature>
<feature type="transmembrane region" description="Helical" evidence="9">
    <location>
        <begin position="57"/>
        <end position="77"/>
    </location>
</feature>
<dbReference type="PROSITE" id="PS50263">
    <property type="entry name" value="CN_HYDROLASE"/>
    <property type="match status" value="1"/>
</dbReference>
<dbReference type="STRING" id="490189.SAMN02927903_01336"/>
<feature type="transmembrane region" description="Helical" evidence="9">
    <location>
        <begin position="111"/>
        <end position="129"/>
    </location>
</feature>
<evidence type="ECO:0000259" key="10">
    <source>
        <dbReference type="PROSITE" id="PS50263"/>
    </source>
</evidence>
<reference evidence="11 12" key="1">
    <citation type="submission" date="2016-10" db="EMBL/GenBank/DDBJ databases">
        <authorList>
            <person name="de Groot N.N."/>
        </authorList>
    </citation>
    <scope>NUCLEOTIDE SEQUENCE [LARGE SCALE GENOMIC DNA]</scope>
    <source>
        <strain evidence="11 12">CGMCC 1.7031</strain>
    </source>
</reference>
<dbReference type="GO" id="GO:0005886">
    <property type="term" value="C:plasma membrane"/>
    <property type="evidence" value="ECO:0007669"/>
    <property type="project" value="UniProtKB-SubCell"/>
</dbReference>
<feature type="domain" description="CN hydrolase" evidence="10">
    <location>
        <begin position="221"/>
        <end position="494"/>
    </location>
</feature>
<feature type="transmembrane region" description="Helical" evidence="9">
    <location>
        <begin position="83"/>
        <end position="104"/>
    </location>
</feature>
<evidence type="ECO:0000256" key="5">
    <source>
        <dbReference type="ARBA" id="ARBA00022692"/>
    </source>
</evidence>
<keyword evidence="3 9" id="KW-1003">Cell membrane</keyword>
<dbReference type="CDD" id="cd07571">
    <property type="entry name" value="ALP_N-acyl_transferase"/>
    <property type="match status" value="1"/>
</dbReference>
<name>A0A1G5FNS6_9FLAO</name>
<evidence type="ECO:0000256" key="6">
    <source>
        <dbReference type="ARBA" id="ARBA00022989"/>
    </source>
</evidence>
<dbReference type="Pfam" id="PF20154">
    <property type="entry name" value="LNT_N"/>
    <property type="match status" value="1"/>
</dbReference>
<keyword evidence="4 9" id="KW-0808">Transferase</keyword>
<comment type="function">
    <text evidence="9">Catalyzes the phospholipid dependent N-acylation of the N-terminal cysteine of apolipoprotein, the last step in lipoprotein maturation.</text>
</comment>
<dbReference type="PANTHER" id="PTHR38686:SF1">
    <property type="entry name" value="APOLIPOPROTEIN N-ACYLTRANSFERASE"/>
    <property type="match status" value="1"/>
</dbReference>
<dbReference type="GO" id="GO:0016410">
    <property type="term" value="F:N-acyltransferase activity"/>
    <property type="evidence" value="ECO:0007669"/>
    <property type="project" value="UniProtKB-UniRule"/>
</dbReference>
<dbReference type="AlphaFoldDB" id="A0A1G5FNS6"/>
<keyword evidence="8 9" id="KW-0012">Acyltransferase</keyword>
<keyword evidence="5 9" id="KW-0812">Transmembrane</keyword>
<accession>A0A1G5FNS6</accession>
<keyword evidence="11" id="KW-0449">Lipoprotein</keyword>
<dbReference type="InterPro" id="IPR045378">
    <property type="entry name" value="LNT_N"/>
</dbReference>
<dbReference type="Pfam" id="PF00795">
    <property type="entry name" value="CN_hydrolase"/>
    <property type="match status" value="1"/>
</dbReference>
<evidence type="ECO:0000256" key="4">
    <source>
        <dbReference type="ARBA" id="ARBA00022679"/>
    </source>
</evidence>